<accession>A0A318H0U6</accession>
<feature type="transmembrane region" description="Helical" evidence="5">
    <location>
        <begin position="49"/>
        <end position="68"/>
    </location>
</feature>
<dbReference type="GO" id="GO:0006935">
    <property type="term" value="P:chemotaxis"/>
    <property type="evidence" value="ECO:0007669"/>
    <property type="project" value="InterPro"/>
</dbReference>
<keyword evidence="5" id="KW-0472">Membrane</keyword>
<evidence type="ECO:0000256" key="1">
    <source>
        <dbReference type="ARBA" id="ARBA00004370"/>
    </source>
</evidence>
<dbReference type="PRINTS" id="PR00260">
    <property type="entry name" value="CHEMTRNSDUCR"/>
</dbReference>
<evidence type="ECO:0000256" key="2">
    <source>
        <dbReference type="ARBA" id="ARBA00022481"/>
    </source>
</evidence>
<proteinExistence type="inferred from homology"/>
<keyword evidence="2" id="KW-0488">Methylation</keyword>
<keyword evidence="5" id="KW-0812">Transmembrane</keyword>
<dbReference type="InterPro" id="IPR004089">
    <property type="entry name" value="MCPsignal_dom"/>
</dbReference>
<feature type="domain" description="Methyl-accepting transducer" evidence="6">
    <location>
        <begin position="423"/>
        <end position="652"/>
    </location>
</feature>
<evidence type="ECO:0000313" key="8">
    <source>
        <dbReference type="EMBL" id="PXW96603.1"/>
    </source>
</evidence>
<dbReference type="CDD" id="cd11386">
    <property type="entry name" value="MCP_signal"/>
    <property type="match status" value="1"/>
</dbReference>
<dbReference type="EMBL" id="QJJS01000006">
    <property type="protein sequence ID" value="PXW96603.1"/>
    <property type="molecule type" value="Genomic_DNA"/>
</dbReference>
<dbReference type="SUPFAM" id="SSF58104">
    <property type="entry name" value="Methyl-accepting chemotaxis protein (MCP) signaling domain"/>
    <property type="match status" value="1"/>
</dbReference>
<evidence type="ECO:0000256" key="4">
    <source>
        <dbReference type="PROSITE-ProRule" id="PRU00284"/>
    </source>
</evidence>
<evidence type="ECO:0000256" key="5">
    <source>
        <dbReference type="SAM" id="Phobius"/>
    </source>
</evidence>
<dbReference type="PANTHER" id="PTHR43531">
    <property type="entry name" value="PROTEIN ICFG"/>
    <property type="match status" value="1"/>
</dbReference>
<protein>
    <submittedName>
        <fullName evidence="8">Methyl-accepting chemotaxis protein</fullName>
    </submittedName>
</protein>
<dbReference type="GO" id="GO:0007165">
    <property type="term" value="P:signal transduction"/>
    <property type="evidence" value="ECO:0007669"/>
    <property type="project" value="UniProtKB-KW"/>
</dbReference>
<dbReference type="Pfam" id="PF00015">
    <property type="entry name" value="MCPsignal"/>
    <property type="match status" value="1"/>
</dbReference>
<dbReference type="GO" id="GO:0004888">
    <property type="term" value="F:transmembrane signaling receptor activity"/>
    <property type="evidence" value="ECO:0007669"/>
    <property type="project" value="InterPro"/>
</dbReference>
<dbReference type="Proteomes" id="UP000247811">
    <property type="component" value="Unassembled WGS sequence"/>
</dbReference>
<name>A0A318H0U6_9BURK</name>
<dbReference type="OrthoDB" id="343520at2"/>
<dbReference type="GO" id="GO:0005886">
    <property type="term" value="C:plasma membrane"/>
    <property type="evidence" value="ECO:0007669"/>
    <property type="project" value="TreeGrafter"/>
</dbReference>
<reference evidence="8 9" key="1">
    <citation type="submission" date="2018-05" db="EMBL/GenBank/DDBJ databases">
        <title>Genomic Encyclopedia of Type Strains, Phase IV (KMG-IV): sequencing the most valuable type-strain genomes for metagenomic binning, comparative biology and taxonomic classification.</title>
        <authorList>
            <person name="Goeker M."/>
        </authorList>
    </citation>
    <scope>NUCLEOTIDE SEQUENCE [LARGE SCALE GENOMIC DNA]</scope>
    <source>
        <strain evidence="8 9">DSM 566</strain>
    </source>
</reference>
<evidence type="ECO:0000259" key="7">
    <source>
        <dbReference type="PROSITE" id="PS50885"/>
    </source>
</evidence>
<dbReference type="Gene3D" id="1.10.287.950">
    <property type="entry name" value="Methyl-accepting chemotaxis protein"/>
    <property type="match status" value="1"/>
</dbReference>
<comment type="caution">
    <text evidence="8">The sequence shown here is derived from an EMBL/GenBank/DDBJ whole genome shotgun (WGS) entry which is preliminary data.</text>
</comment>
<dbReference type="SMART" id="SM00283">
    <property type="entry name" value="MA"/>
    <property type="match status" value="1"/>
</dbReference>
<dbReference type="PANTHER" id="PTHR43531:SF14">
    <property type="entry name" value="METHYL-ACCEPTING CHEMOTAXIS PROTEIN I-RELATED"/>
    <property type="match status" value="1"/>
</dbReference>
<dbReference type="FunFam" id="1.10.287.950:FF:000001">
    <property type="entry name" value="Methyl-accepting chemotaxis sensory transducer"/>
    <property type="match status" value="1"/>
</dbReference>
<keyword evidence="5" id="KW-1133">Transmembrane helix</keyword>
<gene>
    <name evidence="8" type="ORF">C7444_106122</name>
</gene>
<organism evidence="8 9">
    <name type="scientific">Sphaerotilus hippei</name>
    <dbReference type="NCBI Taxonomy" id="744406"/>
    <lineage>
        <taxon>Bacteria</taxon>
        <taxon>Pseudomonadati</taxon>
        <taxon>Pseudomonadota</taxon>
        <taxon>Betaproteobacteria</taxon>
        <taxon>Burkholderiales</taxon>
        <taxon>Sphaerotilaceae</taxon>
        <taxon>Sphaerotilus</taxon>
    </lineage>
</organism>
<dbReference type="PROSITE" id="PS50111">
    <property type="entry name" value="CHEMOTAXIS_TRANSDUC_2"/>
    <property type="match status" value="1"/>
</dbReference>
<dbReference type="AlphaFoldDB" id="A0A318H0U6"/>
<dbReference type="InterPro" id="IPR051310">
    <property type="entry name" value="MCP_chemotaxis"/>
</dbReference>
<dbReference type="PROSITE" id="PS50885">
    <property type="entry name" value="HAMP"/>
    <property type="match status" value="1"/>
</dbReference>
<evidence type="ECO:0000259" key="6">
    <source>
        <dbReference type="PROSITE" id="PS50111"/>
    </source>
</evidence>
<keyword evidence="9" id="KW-1185">Reference proteome</keyword>
<keyword evidence="4" id="KW-0807">Transducer</keyword>
<dbReference type="InterPro" id="IPR004090">
    <property type="entry name" value="Chemotax_Me-accpt_rcpt"/>
</dbReference>
<comment type="subcellular location">
    <subcellularLocation>
        <location evidence="1">Membrane</location>
    </subcellularLocation>
</comment>
<evidence type="ECO:0000256" key="3">
    <source>
        <dbReference type="ARBA" id="ARBA00029447"/>
    </source>
</evidence>
<sequence>MSGKPHGAASVSPPRRGASSGTIRDFFRYHGLWSPGVRLFRAIGFTQKAWAISLIFSIPILVLGWQYFSGNQAQIDFTRKERHGVAALREFVPVLKGIIDVRNATRAQLGGFDAAAAYTDARARTDAALQRLQSALATQGDPLELTAPVARLKERWDATAAAERGVDAEGRTVFGPVTTASVELLNTIGDRSNLVLDPDLDSFYLVNATVLTLPRTLEDAGQIWGWGTFATLRGGIGSEHESKWQVWSARLEAGVDEARDSLRRALAANPGLETRLDASALDQALALRKAGQAAVFEADGPRPAAYFAQGAAAVSRLEALQIDLLGVLDELLAVREQRLQHARLATWGALIVSLLLAAYLFKSFRKVLEGGLSEVTFHLHSMREGDLTTRPRAWGKDEVAGLMVTLSQMQESLTRIVSNVRSASEHLVVSSGQITGGADDLSARTEQSAANLQQSAAAMEQISATVMQSAELARSAVRLATDNTRAATQGGEVIRSTVTTMQGIHAGSSRISDIIGTIEGIAFQTNLLALNAAVESARAGEAGRGFAVVAAEVRALAQRTTTAALEVKALITANVQQVASGSEVADRAGLSMEHIVGTTRQVHELLDRIASGAAEQALSVAQTTQAIHQLDDMTQQNAALVEQTAAAASSMKSQAESLAAEVARFKVSA</sequence>
<comment type="similarity">
    <text evidence="3">Belongs to the methyl-accepting chemotaxis (MCP) protein family.</text>
</comment>
<feature type="transmembrane region" description="Helical" evidence="5">
    <location>
        <begin position="344"/>
        <end position="361"/>
    </location>
</feature>
<dbReference type="InterPro" id="IPR003660">
    <property type="entry name" value="HAMP_dom"/>
</dbReference>
<evidence type="ECO:0000313" key="9">
    <source>
        <dbReference type="Proteomes" id="UP000247811"/>
    </source>
</evidence>
<feature type="domain" description="HAMP" evidence="7">
    <location>
        <begin position="378"/>
        <end position="418"/>
    </location>
</feature>